<dbReference type="AlphaFoldDB" id="A0A2S0MC36"/>
<name>A0A2S0MC36_9BURK</name>
<keyword evidence="2" id="KW-1185">Reference proteome</keyword>
<organism evidence="1 2">
    <name type="scientific">Ottowia oryzae</name>
    <dbReference type="NCBI Taxonomy" id="2109914"/>
    <lineage>
        <taxon>Bacteria</taxon>
        <taxon>Pseudomonadati</taxon>
        <taxon>Pseudomonadota</taxon>
        <taxon>Betaproteobacteria</taxon>
        <taxon>Burkholderiales</taxon>
        <taxon>Comamonadaceae</taxon>
        <taxon>Ottowia</taxon>
    </lineage>
</organism>
<reference evidence="1 2" key="1">
    <citation type="submission" date="2018-03" db="EMBL/GenBank/DDBJ databases">
        <title>Genome sequencing of Ottowia sp.</title>
        <authorList>
            <person name="Kim S.-J."/>
            <person name="Heo J."/>
            <person name="Kwon S.-W."/>
        </authorList>
    </citation>
    <scope>NUCLEOTIDE SEQUENCE [LARGE SCALE GENOMIC DNA]</scope>
    <source>
        <strain evidence="1 2">KADR8-3</strain>
    </source>
</reference>
<protein>
    <submittedName>
        <fullName evidence="1">Uncharacterized protein</fullName>
    </submittedName>
</protein>
<evidence type="ECO:0000313" key="2">
    <source>
        <dbReference type="Proteomes" id="UP000239709"/>
    </source>
</evidence>
<evidence type="ECO:0000313" key="1">
    <source>
        <dbReference type="EMBL" id="AVO33377.1"/>
    </source>
</evidence>
<sequence length="66" mass="7060">MTLAPAEGLESLHLKATAACWLGYHAYARSLWEKLAHAGDAEAMCQLEHLAAMGLAEPRSASHAQT</sequence>
<gene>
    <name evidence="1" type="ORF">C6570_03245</name>
</gene>
<accession>A0A2S0MC36</accession>
<dbReference type="KEGG" id="otk:C6570_03245"/>
<dbReference type="EMBL" id="CP027666">
    <property type="protein sequence ID" value="AVO33377.1"/>
    <property type="molecule type" value="Genomic_DNA"/>
</dbReference>
<dbReference type="Proteomes" id="UP000239709">
    <property type="component" value="Chromosome"/>
</dbReference>
<proteinExistence type="predicted"/>